<dbReference type="InterPro" id="IPR013762">
    <property type="entry name" value="Integrase-like_cat_sf"/>
</dbReference>
<sequence>MAKMIIVEGKNIPHEIIISSTGEAFPLSYANQKRMIVSLSDKNGKAIRHANRWLSYLSKASGTSISPKTVEQYGRSIEYFCSWLEQTRQYPNIEIDEALEIITREDVLEWHEYQLSKGRVGNSTLHSREAALKAFLSWLTSKEGGRVRETADSPWGRTNDLNYVARRGHKKSPKFITPEHIVQLLNSMHNECERCMFHTQYDTGLRISELTGLKRSDLPPDSMFRDQGFEFIPLYIRGSKGRAGSPKERITLISRAVLNRIRKYHNSVEYRLAEAWKINDPNKPVFLTANGRPWSTRNASKQFKSAVVRSDVGDEFSTHWMRHGTAFSILGSDIGKDYEDRMLTVQQVLGHSHLGTTEIYTQISPALLKKLTEEGSRQNRLHEAEDIRKATFLPPLKHTEKRGHRNA</sequence>
<evidence type="ECO:0000256" key="6">
    <source>
        <dbReference type="SAM" id="MobiDB-lite"/>
    </source>
</evidence>
<comment type="similarity">
    <text evidence="1">Belongs to the 'phage' integrase family.</text>
</comment>
<evidence type="ECO:0000256" key="3">
    <source>
        <dbReference type="ARBA" id="ARBA00023125"/>
    </source>
</evidence>
<feature type="domain" description="Core-binding (CB)" evidence="8">
    <location>
        <begin position="44"/>
        <end position="140"/>
    </location>
</feature>
<dbReference type="Pfam" id="PF00589">
    <property type="entry name" value="Phage_integrase"/>
    <property type="match status" value="1"/>
</dbReference>
<dbReference type="PANTHER" id="PTHR30349:SF41">
    <property type="entry name" value="INTEGRASE_RECOMBINASE PROTEIN MJ0367-RELATED"/>
    <property type="match status" value="1"/>
</dbReference>
<dbReference type="InterPro" id="IPR011010">
    <property type="entry name" value="DNA_brk_join_enz"/>
</dbReference>
<evidence type="ECO:0000313" key="10">
    <source>
        <dbReference type="Proteomes" id="UP000239917"/>
    </source>
</evidence>
<evidence type="ECO:0000256" key="1">
    <source>
        <dbReference type="ARBA" id="ARBA00008857"/>
    </source>
</evidence>
<evidence type="ECO:0008006" key="11">
    <source>
        <dbReference type="Google" id="ProtNLM"/>
    </source>
</evidence>
<dbReference type="GO" id="GO:0015074">
    <property type="term" value="P:DNA integration"/>
    <property type="evidence" value="ECO:0007669"/>
    <property type="project" value="UniProtKB-KW"/>
</dbReference>
<dbReference type="GO" id="GO:0006310">
    <property type="term" value="P:DNA recombination"/>
    <property type="evidence" value="ECO:0007669"/>
    <property type="project" value="UniProtKB-KW"/>
</dbReference>
<organism evidence="9 10">
    <name type="scientific">Marinobacter maroccanus</name>
    <dbReference type="NCBI Taxonomy" id="2055143"/>
    <lineage>
        <taxon>Bacteria</taxon>
        <taxon>Pseudomonadati</taxon>
        <taxon>Pseudomonadota</taxon>
        <taxon>Gammaproteobacteria</taxon>
        <taxon>Pseudomonadales</taxon>
        <taxon>Marinobacteraceae</taxon>
        <taxon>Marinobacter</taxon>
    </lineage>
</organism>
<evidence type="ECO:0000313" key="9">
    <source>
        <dbReference type="EMBL" id="PPI82983.1"/>
    </source>
</evidence>
<proteinExistence type="inferred from homology"/>
<gene>
    <name evidence="9" type="ORF">KEHDKFFH_16995</name>
</gene>
<dbReference type="OrthoDB" id="9801717at2"/>
<name>A0A2S5Z6J3_9GAMM</name>
<dbReference type="Gene3D" id="1.10.443.10">
    <property type="entry name" value="Intergrase catalytic core"/>
    <property type="match status" value="1"/>
</dbReference>
<dbReference type="InterPro" id="IPR002104">
    <property type="entry name" value="Integrase_catalytic"/>
</dbReference>
<dbReference type="Pfam" id="PF02899">
    <property type="entry name" value="Phage_int_SAM_1"/>
    <property type="match status" value="1"/>
</dbReference>
<dbReference type="PROSITE" id="PS51898">
    <property type="entry name" value="TYR_RECOMBINASE"/>
    <property type="match status" value="1"/>
</dbReference>
<dbReference type="InterPro" id="IPR010998">
    <property type="entry name" value="Integrase_recombinase_N"/>
</dbReference>
<dbReference type="SUPFAM" id="SSF56349">
    <property type="entry name" value="DNA breaking-rejoining enzymes"/>
    <property type="match status" value="1"/>
</dbReference>
<keyword evidence="3 5" id="KW-0238">DNA-binding</keyword>
<feature type="region of interest" description="Disordered" evidence="6">
    <location>
        <begin position="387"/>
        <end position="407"/>
    </location>
</feature>
<evidence type="ECO:0000259" key="8">
    <source>
        <dbReference type="PROSITE" id="PS51900"/>
    </source>
</evidence>
<dbReference type="InterPro" id="IPR050090">
    <property type="entry name" value="Tyrosine_recombinase_XerCD"/>
</dbReference>
<protein>
    <recommendedName>
        <fullName evidence="11">Integrase</fullName>
    </recommendedName>
</protein>
<keyword evidence="4" id="KW-0233">DNA recombination</keyword>
<evidence type="ECO:0000256" key="4">
    <source>
        <dbReference type="ARBA" id="ARBA00023172"/>
    </source>
</evidence>
<feature type="domain" description="Tyr recombinase" evidence="7">
    <location>
        <begin position="171"/>
        <end position="373"/>
    </location>
</feature>
<dbReference type="EMBL" id="PSSX01000019">
    <property type="protein sequence ID" value="PPI82983.1"/>
    <property type="molecule type" value="Genomic_DNA"/>
</dbReference>
<dbReference type="Gene3D" id="1.10.150.130">
    <property type="match status" value="1"/>
</dbReference>
<comment type="caution">
    <text evidence="9">The sequence shown here is derived from an EMBL/GenBank/DDBJ whole genome shotgun (WGS) entry which is preliminary data.</text>
</comment>
<dbReference type="GO" id="GO:0003677">
    <property type="term" value="F:DNA binding"/>
    <property type="evidence" value="ECO:0007669"/>
    <property type="project" value="UniProtKB-UniRule"/>
</dbReference>
<keyword evidence="10" id="KW-1185">Reference proteome</keyword>
<dbReference type="InterPro" id="IPR044068">
    <property type="entry name" value="CB"/>
</dbReference>
<keyword evidence="2" id="KW-0229">DNA integration</keyword>
<dbReference type="AlphaFoldDB" id="A0A2S5Z6J3"/>
<dbReference type="RefSeq" id="WP_104323008.1">
    <property type="nucleotide sequence ID" value="NZ_PSSX01000019.1"/>
</dbReference>
<dbReference type="PROSITE" id="PS51900">
    <property type="entry name" value="CB"/>
    <property type="match status" value="1"/>
</dbReference>
<evidence type="ECO:0000256" key="2">
    <source>
        <dbReference type="ARBA" id="ARBA00022908"/>
    </source>
</evidence>
<dbReference type="Proteomes" id="UP000239917">
    <property type="component" value="Unassembled WGS sequence"/>
</dbReference>
<reference evidence="9 10" key="1">
    <citation type="submission" date="2018-01" db="EMBL/GenBank/DDBJ databases">
        <title>Complete genome sequences of the type strains of Marinobacter flavimaris and Marinobacter maroccanus.</title>
        <authorList>
            <person name="Palau M."/>
            <person name="Boujida N."/>
            <person name="Manresa A."/>
            <person name="Minana-Galbis D."/>
        </authorList>
    </citation>
    <scope>NUCLEOTIDE SEQUENCE [LARGE SCALE GENOMIC DNA]</scope>
    <source>
        <strain evidence="9 10">N4</strain>
    </source>
</reference>
<evidence type="ECO:0000256" key="5">
    <source>
        <dbReference type="PROSITE-ProRule" id="PRU01248"/>
    </source>
</evidence>
<dbReference type="InterPro" id="IPR004107">
    <property type="entry name" value="Integrase_SAM-like_N"/>
</dbReference>
<accession>A0A2S5Z6J3</accession>
<dbReference type="PANTHER" id="PTHR30349">
    <property type="entry name" value="PHAGE INTEGRASE-RELATED"/>
    <property type="match status" value="1"/>
</dbReference>
<evidence type="ECO:0000259" key="7">
    <source>
        <dbReference type="PROSITE" id="PS51898"/>
    </source>
</evidence>